<dbReference type="RefSeq" id="WP_067999901.1">
    <property type="nucleotide sequence ID" value="NZ_QQBC01000005.1"/>
</dbReference>
<gene>
    <name evidence="2" type="ORF">DFR76_10523</name>
</gene>
<name>A0A370I4P2_9NOCA</name>
<protein>
    <submittedName>
        <fullName evidence="2">Uncharacterized protein</fullName>
    </submittedName>
</protein>
<dbReference type="EMBL" id="QQBC01000005">
    <property type="protein sequence ID" value="RDI65708.1"/>
    <property type="molecule type" value="Genomic_DNA"/>
</dbReference>
<comment type="caution">
    <text evidence="2">The sequence shown here is derived from an EMBL/GenBank/DDBJ whole genome shotgun (WGS) entry which is preliminary data.</text>
</comment>
<dbReference type="STRING" id="1210086.GCA_001613105_04072"/>
<feature type="region of interest" description="Disordered" evidence="1">
    <location>
        <begin position="195"/>
        <end position="219"/>
    </location>
</feature>
<accession>A0A370I4P2</accession>
<organism evidence="2 3">
    <name type="scientific">Nocardia pseudobrasiliensis</name>
    <dbReference type="NCBI Taxonomy" id="45979"/>
    <lineage>
        <taxon>Bacteria</taxon>
        <taxon>Bacillati</taxon>
        <taxon>Actinomycetota</taxon>
        <taxon>Actinomycetes</taxon>
        <taxon>Mycobacteriales</taxon>
        <taxon>Nocardiaceae</taxon>
        <taxon>Nocardia</taxon>
    </lineage>
</organism>
<dbReference type="AlphaFoldDB" id="A0A370I4P2"/>
<keyword evidence="3" id="KW-1185">Reference proteome</keyword>
<reference evidence="2 3" key="1">
    <citation type="submission" date="2018-07" db="EMBL/GenBank/DDBJ databases">
        <title>Genomic Encyclopedia of Type Strains, Phase IV (KMG-IV): sequencing the most valuable type-strain genomes for metagenomic binning, comparative biology and taxonomic classification.</title>
        <authorList>
            <person name="Goeker M."/>
        </authorList>
    </citation>
    <scope>NUCLEOTIDE SEQUENCE [LARGE SCALE GENOMIC DNA]</scope>
    <source>
        <strain evidence="2 3">DSM 44290</strain>
    </source>
</reference>
<sequence length="219" mass="24132">MIFRLAPSTGSADHTAAGPTFDLDMDSPAMYVDLLPADTARNHIQFLCDNGSNQSRIARAARIARPTVVAIHRGRNQRITRDIHERILRVRPGDDGIPAGHVDVLGSLRRARALIADGHPITEIAARARLTVEAVAAIAEGQVGDVPEEVARRLARAFSSLQMIPGTCEQTRRYGAARRWHLSWEWDEDDLDRRRARPCAPSTSRRHEMDAAGPLEVAA</sequence>
<dbReference type="Proteomes" id="UP000254869">
    <property type="component" value="Unassembled WGS sequence"/>
</dbReference>
<proteinExistence type="predicted"/>
<evidence type="ECO:0000256" key="1">
    <source>
        <dbReference type="SAM" id="MobiDB-lite"/>
    </source>
</evidence>
<evidence type="ECO:0000313" key="3">
    <source>
        <dbReference type="Proteomes" id="UP000254869"/>
    </source>
</evidence>
<evidence type="ECO:0000313" key="2">
    <source>
        <dbReference type="EMBL" id="RDI65708.1"/>
    </source>
</evidence>